<keyword evidence="9" id="KW-0408">Iron</keyword>
<protein>
    <recommendedName>
        <fullName evidence="4">Type-4 uracil-DNA glycosylase</fullName>
        <ecNumber evidence="3">3.2.2.27</ecNumber>
    </recommendedName>
</protein>
<dbReference type="PANTHER" id="PTHR33693:SF1">
    <property type="entry name" value="TYPE-4 URACIL-DNA GLYCOSYLASE"/>
    <property type="match status" value="1"/>
</dbReference>
<accession>A0A418VND1</accession>
<dbReference type="GO" id="GO:0051539">
    <property type="term" value="F:4 iron, 4 sulfur cluster binding"/>
    <property type="evidence" value="ECO:0007669"/>
    <property type="project" value="UniProtKB-KW"/>
</dbReference>
<evidence type="ECO:0000256" key="11">
    <source>
        <dbReference type="ARBA" id="ARBA00023204"/>
    </source>
</evidence>
<comment type="caution">
    <text evidence="14">The sequence shown here is derived from an EMBL/GenBank/DDBJ whole genome shotgun (WGS) entry which is preliminary data.</text>
</comment>
<evidence type="ECO:0000256" key="7">
    <source>
        <dbReference type="ARBA" id="ARBA00022763"/>
    </source>
</evidence>
<dbReference type="RefSeq" id="WP_119854909.1">
    <property type="nucleotide sequence ID" value="NZ_QYYD01000002.1"/>
</dbReference>
<keyword evidence="5" id="KW-0004">4Fe-4S</keyword>
<evidence type="ECO:0000256" key="1">
    <source>
        <dbReference type="ARBA" id="ARBA00001400"/>
    </source>
</evidence>
<dbReference type="EC" id="3.2.2.27" evidence="3"/>
<proteinExistence type="inferred from homology"/>
<name>A0A418VND1_RHOPL</name>
<reference evidence="14 15" key="1">
    <citation type="submission" date="2018-09" db="EMBL/GenBank/DDBJ databases">
        <title>Draft genome sequence of Rhodopseudomonas palustris 2.1.18.</title>
        <authorList>
            <person name="Robertson S.L."/>
            <person name="Meyer T.E."/>
            <person name="Kyndt J.A."/>
        </authorList>
    </citation>
    <scope>NUCLEOTIDE SEQUENCE [LARGE SCALE GENOMIC DNA]</scope>
    <source>
        <strain evidence="14 15">2.1.18</strain>
    </source>
</reference>
<feature type="region of interest" description="Disordered" evidence="12">
    <location>
        <begin position="38"/>
        <end position="80"/>
    </location>
</feature>
<keyword evidence="7" id="KW-0227">DNA damage</keyword>
<keyword evidence="6" id="KW-0479">Metal-binding</keyword>
<dbReference type="Proteomes" id="UP000285523">
    <property type="component" value="Unassembled WGS sequence"/>
</dbReference>
<dbReference type="CDD" id="cd10030">
    <property type="entry name" value="UDG-F4_TTUDGA_SPO1dp_like"/>
    <property type="match status" value="1"/>
</dbReference>
<evidence type="ECO:0000313" key="14">
    <source>
        <dbReference type="EMBL" id="RJF77740.1"/>
    </source>
</evidence>
<dbReference type="GO" id="GO:0004844">
    <property type="term" value="F:uracil DNA N-glycosylase activity"/>
    <property type="evidence" value="ECO:0007669"/>
    <property type="project" value="UniProtKB-EC"/>
</dbReference>
<evidence type="ECO:0000259" key="13">
    <source>
        <dbReference type="SMART" id="SM00986"/>
    </source>
</evidence>
<evidence type="ECO:0000256" key="5">
    <source>
        <dbReference type="ARBA" id="ARBA00022485"/>
    </source>
</evidence>
<sequence>MTPESAPSLRQLLAFYLDAGVDCALNDEPVNRLLDDEIVAPAEPQPREAPAARAEIKRAPAPVQRPGAAPPSPEAAIASARAAAATAPTLEALRALMEQFDGCALRSTATRLVFADGNPQARLMLVGEAPGRDEDIEGLPFVGRSGKLLDLMLAAIGLDRSKVYIANVIPWRPPGNRTPTPQEIQICLPFIQRQIELVDPDIVLTLGNPATQTLLQTRDGIMKSRGRWTDYNTGTRTIRAIATFHPAYLLRSPAYKRMTWMDLRAVAQALEALPGKAAN</sequence>
<dbReference type="PANTHER" id="PTHR33693">
    <property type="entry name" value="TYPE-5 URACIL-DNA GLYCOSYLASE"/>
    <property type="match status" value="1"/>
</dbReference>
<dbReference type="SUPFAM" id="SSF52141">
    <property type="entry name" value="Uracil-DNA glycosylase-like"/>
    <property type="match status" value="1"/>
</dbReference>
<dbReference type="InterPro" id="IPR051536">
    <property type="entry name" value="UDG_Type-4/5"/>
</dbReference>
<comment type="similarity">
    <text evidence="2">Belongs to the uracil-DNA glycosylase (UDG) superfamily. Type 4 (UDGa) family.</text>
</comment>
<dbReference type="Gene3D" id="3.40.470.10">
    <property type="entry name" value="Uracil-DNA glycosylase-like domain"/>
    <property type="match status" value="1"/>
</dbReference>
<evidence type="ECO:0000256" key="2">
    <source>
        <dbReference type="ARBA" id="ARBA00006521"/>
    </source>
</evidence>
<organism evidence="14 15">
    <name type="scientific">Rhodopseudomonas palustris</name>
    <dbReference type="NCBI Taxonomy" id="1076"/>
    <lineage>
        <taxon>Bacteria</taxon>
        <taxon>Pseudomonadati</taxon>
        <taxon>Pseudomonadota</taxon>
        <taxon>Alphaproteobacteria</taxon>
        <taxon>Hyphomicrobiales</taxon>
        <taxon>Nitrobacteraceae</taxon>
        <taxon>Rhodopseudomonas</taxon>
    </lineage>
</organism>
<evidence type="ECO:0000256" key="10">
    <source>
        <dbReference type="ARBA" id="ARBA00023014"/>
    </source>
</evidence>
<dbReference type="SMART" id="SM00987">
    <property type="entry name" value="UreE_C"/>
    <property type="match status" value="1"/>
</dbReference>
<evidence type="ECO:0000256" key="6">
    <source>
        <dbReference type="ARBA" id="ARBA00022723"/>
    </source>
</evidence>
<dbReference type="EMBL" id="QYYD01000002">
    <property type="protein sequence ID" value="RJF77740.1"/>
    <property type="molecule type" value="Genomic_DNA"/>
</dbReference>
<dbReference type="AlphaFoldDB" id="A0A418VND1"/>
<evidence type="ECO:0000256" key="3">
    <source>
        <dbReference type="ARBA" id="ARBA00012030"/>
    </source>
</evidence>
<dbReference type="InterPro" id="IPR036895">
    <property type="entry name" value="Uracil-DNA_glycosylase-like_sf"/>
</dbReference>
<evidence type="ECO:0000256" key="8">
    <source>
        <dbReference type="ARBA" id="ARBA00022801"/>
    </source>
</evidence>
<dbReference type="Pfam" id="PF03167">
    <property type="entry name" value="UDG"/>
    <property type="match status" value="1"/>
</dbReference>
<dbReference type="InterPro" id="IPR005122">
    <property type="entry name" value="Uracil-DNA_glycosylase-like"/>
</dbReference>
<keyword evidence="11" id="KW-0234">DNA repair</keyword>
<dbReference type="GO" id="GO:0006281">
    <property type="term" value="P:DNA repair"/>
    <property type="evidence" value="ECO:0007669"/>
    <property type="project" value="UniProtKB-KW"/>
</dbReference>
<dbReference type="OrthoDB" id="5290748at2"/>
<feature type="domain" description="Uracil-DNA glycosylase-like" evidence="13">
    <location>
        <begin position="114"/>
        <end position="264"/>
    </location>
</feature>
<dbReference type="SMART" id="SM00986">
    <property type="entry name" value="UDG"/>
    <property type="match status" value="1"/>
</dbReference>
<dbReference type="GO" id="GO:0046872">
    <property type="term" value="F:metal ion binding"/>
    <property type="evidence" value="ECO:0007669"/>
    <property type="project" value="UniProtKB-KW"/>
</dbReference>
<keyword evidence="10" id="KW-0411">Iron-sulfur</keyword>
<evidence type="ECO:0000256" key="4">
    <source>
        <dbReference type="ARBA" id="ARBA00019403"/>
    </source>
</evidence>
<evidence type="ECO:0000256" key="9">
    <source>
        <dbReference type="ARBA" id="ARBA00023004"/>
    </source>
</evidence>
<gene>
    <name evidence="14" type="ORF">D4Q52_02185</name>
</gene>
<keyword evidence="8" id="KW-0378">Hydrolase</keyword>
<evidence type="ECO:0000256" key="12">
    <source>
        <dbReference type="SAM" id="MobiDB-lite"/>
    </source>
</evidence>
<evidence type="ECO:0000313" key="15">
    <source>
        <dbReference type="Proteomes" id="UP000285523"/>
    </source>
</evidence>
<comment type="catalytic activity">
    <reaction evidence="1">
        <text>Hydrolyzes single-stranded DNA or mismatched double-stranded DNA and polynucleotides, releasing free uracil.</text>
        <dbReference type="EC" id="3.2.2.27"/>
    </reaction>
</comment>
<dbReference type="InterPro" id="IPR005273">
    <property type="entry name" value="Ura-DNA_glyco_family4"/>
</dbReference>
<dbReference type="NCBIfam" id="TIGR00758">
    <property type="entry name" value="UDG_fam4"/>
    <property type="match status" value="1"/>
</dbReference>